<sequence length="78" mass="8697">MRNGESPSVTVVRAIAIREGVDPVELDPPLHEVVDPSALNCLFQENGRSSDHLALEFTYDTYRVRVTGTDPEVEVTER</sequence>
<evidence type="ECO:0000259" key="1">
    <source>
        <dbReference type="Pfam" id="PF18545"/>
    </source>
</evidence>
<dbReference type="EMBL" id="FOKW01000001">
    <property type="protein sequence ID" value="SFB71365.1"/>
    <property type="molecule type" value="Genomic_DNA"/>
</dbReference>
<evidence type="ECO:0000313" key="3">
    <source>
        <dbReference type="Proteomes" id="UP000199161"/>
    </source>
</evidence>
<name>A0A1I1D8W0_NATHA</name>
<dbReference type="Proteomes" id="UP000199161">
    <property type="component" value="Unassembled WGS sequence"/>
</dbReference>
<feature type="domain" description="Halobacterial output" evidence="1">
    <location>
        <begin position="4"/>
        <end position="76"/>
    </location>
</feature>
<dbReference type="InterPro" id="IPR040624">
    <property type="entry name" value="HalOD1"/>
</dbReference>
<dbReference type="Pfam" id="PF18545">
    <property type="entry name" value="HalOD1"/>
    <property type="match status" value="1"/>
</dbReference>
<organism evidence="2 3">
    <name type="scientific">Natronobacterium haloterrestre</name>
    <name type="common">Halobiforma haloterrestris</name>
    <dbReference type="NCBI Taxonomy" id="148448"/>
    <lineage>
        <taxon>Archaea</taxon>
        <taxon>Methanobacteriati</taxon>
        <taxon>Methanobacteriota</taxon>
        <taxon>Stenosarchaea group</taxon>
        <taxon>Halobacteria</taxon>
        <taxon>Halobacteriales</taxon>
        <taxon>Natrialbaceae</taxon>
        <taxon>Natronobacterium</taxon>
    </lineage>
</organism>
<evidence type="ECO:0000313" key="2">
    <source>
        <dbReference type="EMBL" id="SFB71365.1"/>
    </source>
</evidence>
<dbReference type="AlphaFoldDB" id="A0A1I1D8W0"/>
<protein>
    <recommendedName>
        <fullName evidence="1">Halobacterial output domain-containing protein</fullName>
    </recommendedName>
</protein>
<reference evidence="3" key="1">
    <citation type="submission" date="2016-10" db="EMBL/GenBank/DDBJ databases">
        <authorList>
            <person name="Varghese N."/>
            <person name="Submissions S."/>
        </authorList>
    </citation>
    <scope>NUCLEOTIDE SEQUENCE [LARGE SCALE GENOMIC DNA]</scope>
    <source>
        <strain evidence="3">DSM 13078</strain>
    </source>
</reference>
<dbReference type="RefSeq" id="WP_245757952.1">
    <property type="nucleotide sequence ID" value="NZ_FOKW01000001.1"/>
</dbReference>
<proteinExistence type="predicted"/>
<gene>
    <name evidence="2" type="ORF">SAMN05444422_101408</name>
</gene>
<keyword evidence="3" id="KW-1185">Reference proteome</keyword>
<accession>A0A1I1D8W0</accession>